<gene>
    <name evidence="1" type="ORF">FHW16_000059</name>
</gene>
<protein>
    <submittedName>
        <fullName evidence="1">Uncharacterized protein</fullName>
    </submittedName>
</protein>
<keyword evidence="2" id="KW-1185">Reference proteome</keyword>
<dbReference type="AlphaFoldDB" id="A0A839EIQ2"/>
<evidence type="ECO:0000313" key="1">
    <source>
        <dbReference type="EMBL" id="MBA8876377.1"/>
    </source>
</evidence>
<organism evidence="1 2">
    <name type="scientific">Phyllobacterium myrsinacearum</name>
    <dbReference type="NCBI Taxonomy" id="28101"/>
    <lineage>
        <taxon>Bacteria</taxon>
        <taxon>Pseudomonadati</taxon>
        <taxon>Pseudomonadota</taxon>
        <taxon>Alphaproteobacteria</taxon>
        <taxon>Hyphomicrobiales</taxon>
        <taxon>Phyllobacteriaceae</taxon>
        <taxon>Phyllobacterium</taxon>
    </lineage>
</organism>
<proteinExistence type="predicted"/>
<dbReference type="RefSeq" id="WP_182547188.1">
    <property type="nucleotide sequence ID" value="NZ_JACGXN010000001.1"/>
</dbReference>
<comment type="caution">
    <text evidence="1">The sequence shown here is derived from an EMBL/GenBank/DDBJ whole genome shotgun (WGS) entry which is preliminary data.</text>
</comment>
<dbReference type="EMBL" id="JACGXN010000001">
    <property type="protein sequence ID" value="MBA8876377.1"/>
    <property type="molecule type" value="Genomic_DNA"/>
</dbReference>
<accession>A0A839EIQ2</accession>
<sequence length="145" mass="16035">MAIDTGGTWWVGTSASDIEAYLKAYADEETPVSTFRLARCHCSSIRFKLDTDSCEGSAKRICVECSAEHFICDSGEHWNEAEREHWGCSVCESENANIGVAFSLYPDGNIQWVYVGTRCVSCGVLDCFAGWKVVNKRSGHLVEHA</sequence>
<dbReference type="Proteomes" id="UP000549052">
    <property type="component" value="Unassembled WGS sequence"/>
</dbReference>
<reference evidence="1 2" key="1">
    <citation type="submission" date="2020-07" db="EMBL/GenBank/DDBJ databases">
        <title>Genomic Encyclopedia of Type Strains, Phase IV (KMG-V): Genome sequencing to study the core and pangenomes of soil and plant-associated prokaryotes.</title>
        <authorList>
            <person name="Whitman W."/>
        </authorList>
    </citation>
    <scope>NUCLEOTIDE SEQUENCE [LARGE SCALE GENOMIC DNA]</scope>
    <source>
        <strain evidence="1 2">AN3</strain>
    </source>
</reference>
<name>A0A839EIQ2_9HYPH</name>
<evidence type="ECO:0000313" key="2">
    <source>
        <dbReference type="Proteomes" id="UP000549052"/>
    </source>
</evidence>